<proteinExistence type="predicted"/>
<protein>
    <submittedName>
        <fullName evidence="1">Uncharacterized protein</fullName>
    </submittedName>
</protein>
<dbReference type="AlphaFoldDB" id="A0A0L9U920"/>
<gene>
    <name evidence="1" type="ORF">LR48_Vigan03g237100</name>
</gene>
<name>A0A0L9U920_PHAAN</name>
<sequence>MPGEAFPVPLAPGRDSGAPGRDLLHNSAEYRILQNTEFCRFELWTFSTSPLDVAPNTSLESTFLKLAATTPDDLCLTSPKSAASLLSSPAAASNLLQSLISLFKKKGIGVLHCWCQLSRPPSLSSVLNPTMKVSDDGAWSTSWWLEHFQSGKTHHHVCCPKENNADGGFLVVLGARSAKVERPTSKNAAAPPSSRNV</sequence>
<reference evidence="2" key="1">
    <citation type="journal article" date="2015" name="Proc. Natl. Acad. Sci. U.S.A.">
        <title>Genome sequencing of adzuki bean (Vigna angularis) provides insight into high starch and low fat accumulation and domestication.</title>
        <authorList>
            <person name="Yang K."/>
            <person name="Tian Z."/>
            <person name="Chen C."/>
            <person name="Luo L."/>
            <person name="Zhao B."/>
            <person name="Wang Z."/>
            <person name="Yu L."/>
            <person name="Li Y."/>
            <person name="Sun Y."/>
            <person name="Li W."/>
            <person name="Chen Y."/>
            <person name="Li Y."/>
            <person name="Zhang Y."/>
            <person name="Ai D."/>
            <person name="Zhao J."/>
            <person name="Shang C."/>
            <person name="Ma Y."/>
            <person name="Wu B."/>
            <person name="Wang M."/>
            <person name="Gao L."/>
            <person name="Sun D."/>
            <person name="Zhang P."/>
            <person name="Guo F."/>
            <person name="Wang W."/>
            <person name="Li Y."/>
            <person name="Wang J."/>
            <person name="Varshney R.K."/>
            <person name="Wang J."/>
            <person name="Ling H.Q."/>
            <person name="Wan P."/>
        </authorList>
    </citation>
    <scope>NUCLEOTIDE SEQUENCE</scope>
    <source>
        <strain evidence="2">cv. Jingnong 6</strain>
    </source>
</reference>
<accession>A0A0L9U920</accession>
<organism evidence="1 2">
    <name type="scientific">Phaseolus angularis</name>
    <name type="common">Azuki bean</name>
    <name type="synonym">Vigna angularis</name>
    <dbReference type="NCBI Taxonomy" id="3914"/>
    <lineage>
        <taxon>Eukaryota</taxon>
        <taxon>Viridiplantae</taxon>
        <taxon>Streptophyta</taxon>
        <taxon>Embryophyta</taxon>
        <taxon>Tracheophyta</taxon>
        <taxon>Spermatophyta</taxon>
        <taxon>Magnoliopsida</taxon>
        <taxon>eudicotyledons</taxon>
        <taxon>Gunneridae</taxon>
        <taxon>Pentapetalae</taxon>
        <taxon>rosids</taxon>
        <taxon>fabids</taxon>
        <taxon>Fabales</taxon>
        <taxon>Fabaceae</taxon>
        <taxon>Papilionoideae</taxon>
        <taxon>50 kb inversion clade</taxon>
        <taxon>NPAAA clade</taxon>
        <taxon>indigoferoid/millettioid clade</taxon>
        <taxon>Phaseoleae</taxon>
        <taxon>Vigna</taxon>
    </lineage>
</organism>
<evidence type="ECO:0000313" key="2">
    <source>
        <dbReference type="Proteomes" id="UP000053144"/>
    </source>
</evidence>
<evidence type="ECO:0000313" key="1">
    <source>
        <dbReference type="EMBL" id="KOM38989.1"/>
    </source>
</evidence>
<dbReference type="EMBL" id="CM003373">
    <property type="protein sequence ID" value="KOM38989.1"/>
    <property type="molecule type" value="Genomic_DNA"/>
</dbReference>
<dbReference type="Proteomes" id="UP000053144">
    <property type="component" value="Chromosome 3"/>
</dbReference>
<dbReference type="Gramene" id="KOM38989">
    <property type="protein sequence ID" value="KOM38989"/>
    <property type="gene ID" value="LR48_Vigan03g237100"/>
</dbReference>